<evidence type="ECO:0000256" key="6">
    <source>
        <dbReference type="RuleBase" id="RU003567"/>
    </source>
</evidence>
<keyword evidence="3" id="KW-0645">Protease</keyword>
<keyword evidence="2" id="KW-0963">Cytoplasm</keyword>
<keyword evidence="4" id="KW-0378">Hydrolase</keyword>
<dbReference type="SUPFAM" id="SSF52096">
    <property type="entry name" value="ClpP/crotonase"/>
    <property type="match status" value="1"/>
</dbReference>
<reference evidence="7 8" key="1">
    <citation type="submission" date="2017-08" db="EMBL/GenBank/DDBJ databases">
        <title>Infants hospitalized years apart are colonized by the same room-sourced microbial strains.</title>
        <authorList>
            <person name="Brooks B."/>
            <person name="Olm M.R."/>
            <person name="Firek B.A."/>
            <person name="Baker R."/>
            <person name="Thomas B.C."/>
            <person name="Morowitz M.J."/>
            <person name="Banfield J.F."/>
        </authorList>
    </citation>
    <scope>NUCLEOTIDE SEQUENCE [LARGE SCALE GENOMIC DNA]</scope>
    <source>
        <strain evidence="7">S2_005_001_R2_27</strain>
    </source>
</reference>
<organism evidence="7 8">
    <name type="scientific">Ancylobacter novellus</name>
    <name type="common">Thiobacillus novellus</name>
    <dbReference type="NCBI Taxonomy" id="921"/>
    <lineage>
        <taxon>Bacteria</taxon>
        <taxon>Pseudomonadati</taxon>
        <taxon>Pseudomonadota</taxon>
        <taxon>Alphaproteobacteria</taxon>
        <taxon>Hyphomicrobiales</taxon>
        <taxon>Xanthobacteraceae</taxon>
        <taxon>Ancylobacter</taxon>
    </lineage>
</organism>
<keyword evidence="5" id="KW-0720">Serine protease</keyword>
<evidence type="ECO:0000256" key="1">
    <source>
        <dbReference type="ARBA" id="ARBA00007039"/>
    </source>
</evidence>
<dbReference type="InterPro" id="IPR023562">
    <property type="entry name" value="ClpP/TepA"/>
</dbReference>
<dbReference type="AlphaFoldDB" id="A0A2W5SK86"/>
<dbReference type="GO" id="GO:0009368">
    <property type="term" value="C:endopeptidase Clp complex"/>
    <property type="evidence" value="ECO:0007669"/>
    <property type="project" value="TreeGrafter"/>
</dbReference>
<comment type="caution">
    <text evidence="7">The sequence shown here is derived from an EMBL/GenBank/DDBJ whole genome shotgun (WGS) entry which is preliminary data.</text>
</comment>
<dbReference type="Proteomes" id="UP000248887">
    <property type="component" value="Unassembled WGS sequence"/>
</dbReference>
<dbReference type="Pfam" id="PF00574">
    <property type="entry name" value="CLP_protease"/>
    <property type="match status" value="1"/>
</dbReference>
<evidence type="ECO:0000313" key="8">
    <source>
        <dbReference type="Proteomes" id="UP000248887"/>
    </source>
</evidence>
<dbReference type="InterPro" id="IPR001907">
    <property type="entry name" value="ClpP"/>
</dbReference>
<protein>
    <recommendedName>
        <fullName evidence="6">ATP-dependent Clp protease proteolytic subunit</fullName>
    </recommendedName>
</protein>
<evidence type="ECO:0000313" key="7">
    <source>
        <dbReference type="EMBL" id="PZQ80013.1"/>
    </source>
</evidence>
<dbReference type="GO" id="GO:0051117">
    <property type="term" value="F:ATPase binding"/>
    <property type="evidence" value="ECO:0007669"/>
    <property type="project" value="TreeGrafter"/>
</dbReference>
<evidence type="ECO:0000256" key="5">
    <source>
        <dbReference type="ARBA" id="ARBA00022825"/>
    </source>
</evidence>
<dbReference type="EMBL" id="QFQD01000074">
    <property type="protein sequence ID" value="PZQ80013.1"/>
    <property type="molecule type" value="Genomic_DNA"/>
</dbReference>
<dbReference type="CDD" id="cd07016">
    <property type="entry name" value="S14_ClpP_1"/>
    <property type="match status" value="1"/>
</dbReference>
<evidence type="ECO:0000256" key="2">
    <source>
        <dbReference type="ARBA" id="ARBA00022490"/>
    </source>
</evidence>
<dbReference type="GO" id="GO:0004176">
    <property type="term" value="F:ATP-dependent peptidase activity"/>
    <property type="evidence" value="ECO:0007669"/>
    <property type="project" value="InterPro"/>
</dbReference>
<dbReference type="NCBIfam" id="NF045542">
    <property type="entry name" value="Clp_rel_HeadMat"/>
    <property type="match status" value="1"/>
</dbReference>
<accession>A0A2W5SK86</accession>
<dbReference type="GO" id="GO:0006515">
    <property type="term" value="P:protein quality control for misfolded or incompletely synthesized proteins"/>
    <property type="evidence" value="ECO:0007669"/>
    <property type="project" value="TreeGrafter"/>
</dbReference>
<name>A0A2W5SK86_ANCNO</name>
<comment type="similarity">
    <text evidence="1 6">Belongs to the peptidase S14 family.</text>
</comment>
<dbReference type="GO" id="GO:0004252">
    <property type="term" value="F:serine-type endopeptidase activity"/>
    <property type="evidence" value="ECO:0007669"/>
    <property type="project" value="InterPro"/>
</dbReference>
<evidence type="ECO:0000256" key="3">
    <source>
        <dbReference type="ARBA" id="ARBA00022670"/>
    </source>
</evidence>
<sequence>MELYDEIGAWGVSARDFSAKLKEAPGDIVLRINSPGGDIFDGIAIYNDLVRHQGNVRVEIVGLAASAASLIAMASDEIAIADNAFMMIHRAWTIAVGNEADHAAAAELLRGIDRAMASTYVVRTGQQLAAVRQLMDAETWFDGQAAIDAGLADELLPTVEARARFDLSVFAKAPAELAAPERGITTIRDVEAALRDAGASRSQARALAARGYHGDADDQRDAAAVAEFTAHIDALIPLQK</sequence>
<dbReference type="InterPro" id="IPR029045">
    <property type="entry name" value="ClpP/crotonase-like_dom_sf"/>
</dbReference>
<dbReference type="Gene3D" id="3.90.226.10">
    <property type="entry name" value="2-enoyl-CoA Hydratase, Chain A, domain 1"/>
    <property type="match status" value="1"/>
</dbReference>
<dbReference type="PANTHER" id="PTHR10381:SF70">
    <property type="entry name" value="ATP-DEPENDENT CLP PROTEASE PROTEOLYTIC SUBUNIT"/>
    <property type="match status" value="1"/>
</dbReference>
<proteinExistence type="inferred from homology"/>
<evidence type="ECO:0000256" key="4">
    <source>
        <dbReference type="ARBA" id="ARBA00022801"/>
    </source>
</evidence>
<dbReference type="PANTHER" id="PTHR10381">
    <property type="entry name" value="ATP-DEPENDENT CLP PROTEASE PROTEOLYTIC SUBUNIT"/>
    <property type="match status" value="1"/>
</dbReference>
<dbReference type="PRINTS" id="PR00127">
    <property type="entry name" value="CLPPROTEASEP"/>
</dbReference>
<gene>
    <name evidence="7" type="ORF">DI549_18405</name>
</gene>